<comment type="caution">
    <text evidence="1">The sequence shown here is derived from an EMBL/GenBank/DDBJ whole genome shotgun (WGS) entry which is preliminary data.</text>
</comment>
<dbReference type="SUPFAM" id="SSF48452">
    <property type="entry name" value="TPR-like"/>
    <property type="match status" value="2"/>
</dbReference>
<dbReference type="Proteomes" id="UP001491310">
    <property type="component" value="Unassembled WGS sequence"/>
</dbReference>
<gene>
    <name evidence="1" type="ORF">WJX75_003535</name>
</gene>
<keyword evidence="2" id="KW-1185">Reference proteome</keyword>
<reference evidence="1 2" key="1">
    <citation type="journal article" date="2024" name="Nat. Commun.">
        <title>Phylogenomics reveals the evolutionary origins of lichenization in chlorophyte algae.</title>
        <authorList>
            <person name="Puginier C."/>
            <person name="Libourel C."/>
            <person name="Otte J."/>
            <person name="Skaloud P."/>
            <person name="Haon M."/>
            <person name="Grisel S."/>
            <person name="Petersen M."/>
            <person name="Berrin J.G."/>
            <person name="Delaux P.M."/>
            <person name="Dal Grande F."/>
            <person name="Keller J."/>
        </authorList>
    </citation>
    <scope>NUCLEOTIDE SEQUENCE [LARGE SCALE GENOMIC DNA]</scope>
    <source>
        <strain evidence="1 2">SAG 216-7</strain>
    </source>
</reference>
<accession>A0ABR2YTK5</accession>
<sequence length="432" mass="46153">MFLKKINFIIRGRKPRRFASISSEAQLVNDVIKYAYTSKLDRDQALDVLKTGLAAQPDASQGVRAARIYLTMSELERDRSNWSAAVDLAASASKAARSHEPDSPDSVVAAANVEVAAYTSGTVAYLAQGHDFEALDLAEHALDIARASFHQKGAERQRWRALVTAKSLVGLARHASGDLQAGLASANSAQAMADHVDKRRVSLSEHQDAAIPCALHRIAALRFATGDYDEAAALFQRAVSGAEAALADVSVSEATSQSPWALGETRASALGGLGQVAMVRKNWDKAEETLSQAVSEADAVTSPKHPRTVPLLVPLGIVFARTQRVTYAEGIFRSAAKIVVLDPNKCSKPSVVHASTASCLSWRYAQLLAAMPKRETETEAWQSCAQKMFEEDGKPQGSLAGVFGDLHHLQGKGTAGAGVLADVVTRRMLPCG</sequence>
<protein>
    <recommendedName>
        <fullName evidence="3">TPR-like protein</fullName>
    </recommendedName>
</protein>
<organism evidence="1 2">
    <name type="scientific">Coccomyxa subellipsoidea</name>
    <dbReference type="NCBI Taxonomy" id="248742"/>
    <lineage>
        <taxon>Eukaryota</taxon>
        <taxon>Viridiplantae</taxon>
        <taxon>Chlorophyta</taxon>
        <taxon>core chlorophytes</taxon>
        <taxon>Trebouxiophyceae</taxon>
        <taxon>Trebouxiophyceae incertae sedis</taxon>
        <taxon>Coccomyxaceae</taxon>
        <taxon>Coccomyxa</taxon>
    </lineage>
</organism>
<dbReference type="InterPro" id="IPR019734">
    <property type="entry name" value="TPR_rpt"/>
</dbReference>
<dbReference type="EMBL" id="JALJOT010000005">
    <property type="protein sequence ID" value="KAK9915006.1"/>
    <property type="molecule type" value="Genomic_DNA"/>
</dbReference>
<evidence type="ECO:0000313" key="2">
    <source>
        <dbReference type="Proteomes" id="UP001491310"/>
    </source>
</evidence>
<dbReference type="SMART" id="SM00028">
    <property type="entry name" value="TPR"/>
    <property type="match status" value="2"/>
</dbReference>
<dbReference type="InterPro" id="IPR011990">
    <property type="entry name" value="TPR-like_helical_dom_sf"/>
</dbReference>
<proteinExistence type="predicted"/>
<dbReference type="PANTHER" id="PTHR47868:SF2">
    <property type="entry name" value="OS05G0457700 PROTEIN"/>
    <property type="match status" value="1"/>
</dbReference>
<dbReference type="PANTHER" id="PTHR47868">
    <property type="entry name" value="OS05G0457700 PROTEIN"/>
    <property type="match status" value="1"/>
</dbReference>
<evidence type="ECO:0000313" key="1">
    <source>
        <dbReference type="EMBL" id="KAK9915006.1"/>
    </source>
</evidence>
<name>A0ABR2YTK5_9CHLO</name>
<evidence type="ECO:0008006" key="3">
    <source>
        <dbReference type="Google" id="ProtNLM"/>
    </source>
</evidence>
<dbReference type="Gene3D" id="1.25.40.10">
    <property type="entry name" value="Tetratricopeptide repeat domain"/>
    <property type="match status" value="1"/>
</dbReference>